<sequence>MYYRGEVVRRQRIDTLVDDSLVVELKSTVVLAAYATRQTYNYLRASMLERGLTLHFGPEPRFYRVRCRN</sequence>
<protein>
    <submittedName>
        <fullName evidence="1">GxxExxY protein</fullName>
    </submittedName>
</protein>
<accession>W0RG28</accession>
<dbReference type="EMBL" id="CP007128">
    <property type="protein sequence ID" value="AHG89726.1"/>
    <property type="molecule type" value="Genomic_DNA"/>
</dbReference>
<gene>
    <name evidence="1" type="ORF">J421_2189</name>
</gene>
<dbReference type="KEGG" id="gba:J421_2189"/>
<name>W0RG28_9BACT</name>
<evidence type="ECO:0000313" key="1">
    <source>
        <dbReference type="EMBL" id="AHG89726.1"/>
    </source>
</evidence>
<dbReference type="HOGENOM" id="CLU_2769975_0_0_0"/>
<dbReference type="Pfam" id="PF13366">
    <property type="entry name" value="PDDEXK_3"/>
    <property type="match status" value="1"/>
</dbReference>
<dbReference type="NCBIfam" id="TIGR04256">
    <property type="entry name" value="GxxExxY"/>
    <property type="match status" value="1"/>
</dbReference>
<dbReference type="Proteomes" id="UP000019151">
    <property type="component" value="Chromosome"/>
</dbReference>
<dbReference type="AlphaFoldDB" id="W0RG28"/>
<evidence type="ECO:0000313" key="2">
    <source>
        <dbReference type="Proteomes" id="UP000019151"/>
    </source>
</evidence>
<keyword evidence="2" id="KW-1185">Reference proteome</keyword>
<organism evidence="1 2">
    <name type="scientific">Gemmatirosa kalamazoonensis</name>
    <dbReference type="NCBI Taxonomy" id="861299"/>
    <lineage>
        <taxon>Bacteria</taxon>
        <taxon>Pseudomonadati</taxon>
        <taxon>Gemmatimonadota</taxon>
        <taxon>Gemmatimonadia</taxon>
        <taxon>Gemmatimonadales</taxon>
        <taxon>Gemmatimonadaceae</taxon>
        <taxon>Gemmatirosa</taxon>
    </lineage>
</organism>
<dbReference type="InParanoid" id="W0RG28"/>
<reference evidence="1 2" key="1">
    <citation type="journal article" date="2014" name="Genome Announc.">
        <title>Genome Sequence and Methylome of Soil Bacterium Gemmatirosa kalamazoonensis KBS708T, a Member of the Rarely Cultivated Gemmatimonadetes Phylum.</title>
        <authorList>
            <person name="Debruyn J.M."/>
            <person name="Radosevich M."/>
            <person name="Wommack K.E."/>
            <person name="Polson S.W."/>
            <person name="Hauser L.J."/>
            <person name="Fawaz M.N."/>
            <person name="Korlach J."/>
            <person name="Tsai Y.C."/>
        </authorList>
    </citation>
    <scope>NUCLEOTIDE SEQUENCE [LARGE SCALE GENOMIC DNA]</scope>
    <source>
        <strain evidence="1 2">KBS708</strain>
    </source>
</reference>
<proteinExistence type="predicted"/>
<dbReference type="InterPro" id="IPR026350">
    <property type="entry name" value="GxxExxY"/>
</dbReference>